<sequence length="429" mass="43097">MSGDADSRAFTTLRALFDAAVAAARPDAALRTHLPPPPKGRTVVIGAGKAAAEMAAAFEALWPGPLEGVVVTRHGHGAPTGRIRVLEAAHPVPDADGVAASRALFDQLAGLGPDDLIIALMSGGGSALLTLPPEGVTLADLQALHRALLGSGADIAAMNTVRKHCSLALGGRLAAAAPDTPMLTLVVSDVPGDDPGLIASGPTVPDHSTRAQARAVLADHGIDPGPALAAWLDSPAADSPDPQGPVFANKRARVIASAHTSLTRAAELARSLGCAPLVLGDAIEGESREVARVHAGLVRSIRRYGVPVAAPCVILSGGETTVTLRGGAGGRGGRNAEFALALAVALGEDAKGVHALAADTDGIDGSEDNAGALVGPDTLARAAGIGLSAADHLARNDSYGFFAGLGNLLVTGPTRTNVNDFRAILIDPL</sequence>
<dbReference type="InterPro" id="IPR038614">
    <property type="entry name" value="GK_N_sf"/>
</dbReference>
<dbReference type="Gene3D" id="3.40.1480.10">
    <property type="entry name" value="MOFRL domain"/>
    <property type="match status" value="1"/>
</dbReference>
<keyword evidence="4" id="KW-1185">Reference proteome</keyword>
<dbReference type="FunFam" id="3.40.1480.10:FF:000002">
    <property type="entry name" value="Glycerate kinase"/>
    <property type="match status" value="1"/>
</dbReference>
<dbReference type="Proteomes" id="UP000277007">
    <property type="component" value="Unassembled WGS sequence"/>
</dbReference>
<reference evidence="3 4" key="1">
    <citation type="submission" date="2018-12" db="EMBL/GenBank/DDBJ databases">
        <authorList>
            <person name="Yang Y."/>
        </authorList>
    </citation>
    <scope>NUCLEOTIDE SEQUENCE [LARGE SCALE GENOMIC DNA]</scope>
    <source>
        <strain evidence="3 4">L-25-5w-1</strain>
    </source>
</reference>
<proteinExistence type="predicted"/>
<dbReference type="InterPro" id="IPR039760">
    <property type="entry name" value="MOFRL_protein"/>
</dbReference>
<gene>
    <name evidence="3" type="ORF">EJ903_14560</name>
</gene>
<feature type="domain" description="MOFRL" evidence="1">
    <location>
        <begin position="312"/>
        <end position="420"/>
    </location>
</feature>
<keyword evidence="3" id="KW-0418">Kinase</keyword>
<dbReference type="InterPro" id="IPR007835">
    <property type="entry name" value="MOFRL"/>
</dbReference>
<evidence type="ECO:0000259" key="1">
    <source>
        <dbReference type="Pfam" id="PF05161"/>
    </source>
</evidence>
<dbReference type="Pfam" id="PF05161">
    <property type="entry name" value="MOFRL"/>
    <property type="match status" value="1"/>
</dbReference>
<evidence type="ECO:0000313" key="4">
    <source>
        <dbReference type="Proteomes" id="UP000277007"/>
    </source>
</evidence>
<protein>
    <submittedName>
        <fullName evidence="3">Glycerate kinase</fullName>
    </submittedName>
</protein>
<feature type="domain" description="MOFRL-associated" evidence="2">
    <location>
        <begin position="13"/>
        <end position="223"/>
    </location>
</feature>
<dbReference type="AlphaFoldDB" id="A0A3S0K407"/>
<dbReference type="PANTHER" id="PTHR12227:SF0">
    <property type="entry name" value="GLYCERATE KINASE"/>
    <property type="match status" value="1"/>
</dbReference>
<dbReference type="GO" id="GO:0005737">
    <property type="term" value="C:cytoplasm"/>
    <property type="evidence" value="ECO:0007669"/>
    <property type="project" value="TreeGrafter"/>
</dbReference>
<dbReference type="PANTHER" id="PTHR12227">
    <property type="entry name" value="GLYCERATE KINASE"/>
    <property type="match status" value="1"/>
</dbReference>
<dbReference type="Pfam" id="PF13660">
    <property type="entry name" value="DUF4147"/>
    <property type="match status" value="1"/>
</dbReference>
<dbReference type="Gene3D" id="3.40.50.10180">
    <property type="entry name" value="Glycerate kinase, MOFRL-like N-terminal domain"/>
    <property type="match status" value="1"/>
</dbReference>
<evidence type="ECO:0000259" key="2">
    <source>
        <dbReference type="Pfam" id="PF13660"/>
    </source>
</evidence>
<dbReference type="OrthoDB" id="9766552at2"/>
<dbReference type="RefSeq" id="WP_126616675.1">
    <property type="nucleotide sequence ID" value="NZ_JBHUCY010000038.1"/>
</dbReference>
<organism evidence="3 4">
    <name type="scientific">Azospirillum griseum</name>
    <dbReference type="NCBI Taxonomy" id="2496639"/>
    <lineage>
        <taxon>Bacteria</taxon>
        <taxon>Pseudomonadati</taxon>
        <taxon>Pseudomonadota</taxon>
        <taxon>Alphaproteobacteria</taxon>
        <taxon>Rhodospirillales</taxon>
        <taxon>Azospirillaceae</taxon>
        <taxon>Azospirillum</taxon>
    </lineage>
</organism>
<name>A0A3S0K407_9PROT</name>
<dbReference type="EMBL" id="RXMA01000013">
    <property type="protein sequence ID" value="RTR18858.1"/>
    <property type="molecule type" value="Genomic_DNA"/>
</dbReference>
<dbReference type="SUPFAM" id="SSF82544">
    <property type="entry name" value="GckA/TtuD-like"/>
    <property type="match status" value="1"/>
</dbReference>
<accession>A0A3S0K407</accession>
<dbReference type="InterPro" id="IPR025286">
    <property type="entry name" value="MOFRL_assoc_dom"/>
</dbReference>
<evidence type="ECO:0000313" key="3">
    <source>
        <dbReference type="EMBL" id="RTR18858.1"/>
    </source>
</evidence>
<dbReference type="GO" id="GO:0008887">
    <property type="term" value="F:glycerate kinase activity"/>
    <property type="evidence" value="ECO:0007669"/>
    <property type="project" value="InterPro"/>
</dbReference>
<comment type="caution">
    <text evidence="3">The sequence shown here is derived from an EMBL/GenBank/DDBJ whole genome shotgun (WGS) entry which is preliminary data.</text>
</comment>
<dbReference type="InterPro" id="IPR037035">
    <property type="entry name" value="GK-like_C_sf"/>
</dbReference>
<keyword evidence="3" id="KW-0808">Transferase</keyword>